<protein>
    <submittedName>
        <fullName evidence="1">Uncharacterized protein</fullName>
    </submittedName>
</protein>
<dbReference type="Proteomes" id="UP000765509">
    <property type="component" value="Unassembled WGS sequence"/>
</dbReference>
<reference evidence="1" key="1">
    <citation type="submission" date="2021-03" db="EMBL/GenBank/DDBJ databases">
        <title>Draft genome sequence of rust myrtle Austropuccinia psidii MF-1, a brazilian biotype.</title>
        <authorList>
            <person name="Quecine M.C."/>
            <person name="Pachon D.M.R."/>
            <person name="Bonatelli M.L."/>
            <person name="Correr F.H."/>
            <person name="Franceschini L.M."/>
            <person name="Leite T.F."/>
            <person name="Margarido G.R.A."/>
            <person name="Almeida C.A."/>
            <person name="Ferrarezi J.A."/>
            <person name="Labate C.A."/>
        </authorList>
    </citation>
    <scope>NUCLEOTIDE SEQUENCE</scope>
    <source>
        <strain evidence="1">MF-1</strain>
    </source>
</reference>
<comment type="caution">
    <text evidence="1">The sequence shown here is derived from an EMBL/GenBank/DDBJ whole genome shotgun (WGS) entry which is preliminary data.</text>
</comment>
<keyword evidence="2" id="KW-1185">Reference proteome</keyword>
<name>A0A9Q3GIW4_9BASI</name>
<accession>A0A9Q3GIW4</accession>
<sequence length="116" mass="13086">MSDLPEKIIVHLLLNEPPYQIYGRKIPYFPTLNGTLVIDTSKGGELILVFDFPNHFNESTDLRKGMITFDPAYKHSSDSLTTLSNDFFTATTWAPLLGKYRLPSFTAPVNINPKIP</sequence>
<evidence type="ECO:0000313" key="2">
    <source>
        <dbReference type="Proteomes" id="UP000765509"/>
    </source>
</evidence>
<gene>
    <name evidence="1" type="ORF">O181_008821</name>
</gene>
<dbReference type="EMBL" id="AVOT02002081">
    <property type="protein sequence ID" value="MBW0469106.1"/>
    <property type="molecule type" value="Genomic_DNA"/>
</dbReference>
<dbReference type="AlphaFoldDB" id="A0A9Q3GIW4"/>
<organism evidence="1 2">
    <name type="scientific">Austropuccinia psidii MF-1</name>
    <dbReference type="NCBI Taxonomy" id="1389203"/>
    <lineage>
        <taxon>Eukaryota</taxon>
        <taxon>Fungi</taxon>
        <taxon>Dikarya</taxon>
        <taxon>Basidiomycota</taxon>
        <taxon>Pucciniomycotina</taxon>
        <taxon>Pucciniomycetes</taxon>
        <taxon>Pucciniales</taxon>
        <taxon>Sphaerophragmiaceae</taxon>
        <taxon>Austropuccinia</taxon>
    </lineage>
</organism>
<evidence type="ECO:0000313" key="1">
    <source>
        <dbReference type="EMBL" id="MBW0469106.1"/>
    </source>
</evidence>
<proteinExistence type="predicted"/>